<dbReference type="Proteomes" id="UP000182624">
    <property type="component" value="Unassembled WGS sequence"/>
</dbReference>
<dbReference type="Gene3D" id="1.10.260.40">
    <property type="entry name" value="lambda repressor-like DNA-binding domains"/>
    <property type="match status" value="1"/>
</dbReference>
<feature type="domain" description="HTH cro/C1-type" evidence="2">
    <location>
        <begin position="21"/>
        <end position="65"/>
    </location>
</feature>
<dbReference type="EMBL" id="FOXO01000009">
    <property type="protein sequence ID" value="SFP84659.1"/>
    <property type="molecule type" value="Genomic_DNA"/>
</dbReference>
<evidence type="ECO:0000256" key="1">
    <source>
        <dbReference type="ARBA" id="ARBA00023125"/>
    </source>
</evidence>
<keyword evidence="4" id="KW-1185">Reference proteome</keyword>
<evidence type="ECO:0000313" key="3">
    <source>
        <dbReference type="EMBL" id="SFP84659.1"/>
    </source>
</evidence>
<evidence type="ECO:0000313" key="4">
    <source>
        <dbReference type="Proteomes" id="UP000182624"/>
    </source>
</evidence>
<dbReference type="OrthoDB" id="72638at2"/>
<dbReference type="InterPro" id="IPR001387">
    <property type="entry name" value="Cro/C1-type_HTH"/>
</dbReference>
<keyword evidence="1 3" id="KW-0238">DNA-binding</keyword>
<name>A0A1I5TNM9_9FIRM</name>
<dbReference type="RefSeq" id="WP_074886781.1">
    <property type="nucleotide sequence ID" value="NZ_FOXO01000009.1"/>
</dbReference>
<dbReference type="PROSITE" id="PS50943">
    <property type="entry name" value="HTH_CROC1"/>
    <property type="match status" value="1"/>
</dbReference>
<dbReference type="CDD" id="cd00093">
    <property type="entry name" value="HTH_XRE"/>
    <property type="match status" value="1"/>
</dbReference>
<dbReference type="SMART" id="SM00530">
    <property type="entry name" value="HTH_XRE"/>
    <property type="match status" value="1"/>
</dbReference>
<evidence type="ECO:0000259" key="2">
    <source>
        <dbReference type="PROSITE" id="PS50943"/>
    </source>
</evidence>
<dbReference type="InterPro" id="IPR010982">
    <property type="entry name" value="Lambda_DNA-bd_dom_sf"/>
</dbReference>
<dbReference type="AlphaFoldDB" id="A0A1I5TNM9"/>
<dbReference type="Pfam" id="PF12844">
    <property type="entry name" value="HTH_19"/>
    <property type="match status" value="1"/>
</dbReference>
<dbReference type="PANTHER" id="PTHR46558:SF11">
    <property type="entry name" value="HTH-TYPE TRANSCRIPTIONAL REGULATOR XRE"/>
    <property type="match status" value="1"/>
</dbReference>
<sequence length="294" mass="34120">MDNNNLLGKNIKCLRNFFGETQSDLGKILNLEKNTISEYENGKRTPITETMVKIAEHYGISVEVMMHSDLSPMVKMMKNTPFIENLVGPNSYIFYPSFVSEDCLDTGNDHLNKAYNKIRYIKRNLGNYEEISTTIFCDTLMELITASNEENGCNMEIHANILWTIFMWWSAFVDIEIQRNIKQKIMLKKIKASDLLGIDEKNSAVMNNKRVDFLKTNEIYINTAIKILKSREEWADLGDYYIAFRYLTNMVDTDFPANLNRTIGQEMMLSCIKMGNKYAINILSYFMDNQNPFN</sequence>
<accession>A0A1I5TNM9</accession>
<reference evidence="4" key="1">
    <citation type="submission" date="2016-10" db="EMBL/GenBank/DDBJ databases">
        <authorList>
            <person name="Varghese N."/>
            <person name="Submissions S."/>
        </authorList>
    </citation>
    <scope>NUCLEOTIDE SEQUENCE [LARGE SCALE GENOMIC DNA]</scope>
    <source>
        <strain evidence="4">P18</strain>
    </source>
</reference>
<dbReference type="PANTHER" id="PTHR46558">
    <property type="entry name" value="TRACRIPTIONAL REGULATORY PROTEIN-RELATED-RELATED"/>
    <property type="match status" value="1"/>
</dbReference>
<proteinExistence type="predicted"/>
<dbReference type="SUPFAM" id="SSF47413">
    <property type="entry name" value="lambda repressor-like DNA-binding domains"/>
    <property type="match status" value="1"/>
</dbReference>
<organism evidence="3 4">
    <name type="scientific">Butyrivibrio proteoclasticus</name>
    <dbReference type="NCBI Taxonomy" id="43305"/>
    <lineage>
        <taxon>Bacteria</taxon>
        <taxon>Bacillati</taxon>
        <taxon>Bacillota</taxon>
        <taxon>Clostridia</taxon>
        <taxon>Lachnospirales</taxon>
        <taxon>Lachnospiraceae</taxon>
        <taxon>Butyrivibrio</taxon>
    </lineage>
</organism>
<dbReference type="GO" id="GO:0003677">
    <property type="term" value="F:DNA binding"/>
    <property type="evidence" value="ECO:0007669"/>
    <property type="project" value="UniProtKB-KW"/>
</dbReference>
<protein>
    <submittedName>
        <fullName evidence="3">DNA-binding transcriptional regulator, XRE-family HTH domain</fullName>
    </submittedName>
</protein>
<gene>
    <name evidence="3" type="ORF">SAMN04487928_109130</name>
</gene>